<evidence type="ECO:0000313" key="11">
    <source>
        <dbReference type="Proteomes" id="UP001381693"/>
    </source>
</evidence>
<evidence type="ECO:0000256" key="2">
    <source>
        <dbReference type="ARBA" id="ARBA00006986"/>
    </source>
</evidence>
<evidence type="ECO:0000256" key="6">
    <source>
        <dbReference type="ARBA" id="ARBA00023136"/>
    </source>
</evidence>
<evidence type="ECO:0000256" key="1">
    <source>
        <dbReference type="ARBA" id="ARBA00004479"/>
    </source>
</evidence>
<dbReference type="AlphaFoldDB" id="A0AAN8XGC8"/>
<feature type="compositionally biased region" description="Polar residues" evidence="8">
    <location>
        <begin position="101"/>
        <end position="111"/>
    </location>
</feature>
<feature type="region of interest" description="Disordered" evidence="8">
    <location>
        <begin position="134"/>
        <end position="157"/>
    </location>
</feature>
<keyword evidence="4" id="KW-0732">Signal</keyword>
<evidence type="ECO:0000256" key="8">
    <source>
        <dbReference type="SAM" id="MobiDB-lite"/>
    </source>
</evidence>
<keyword evidence="7" id="KW-0325">Glycoprotein</keyword>
<proteinExistence type="inferred from homology"/>
<dbReference type="Proteomes" id="UP001381693">
    <property type="component" value="Unassembled WGS sequence"/>
</dbReference>
<comment type="similarity">
    <text evidence="2">Belongs to the FAM174 family.</text>
</comment>
<feature type="transmembrane region" description="Helical" evidence="9">
    <location>
        <begin position="175"/>
        <end position="195"/>
    </location>
</feature>
<evidence type="ECO:0000313" key="10">
    <source>
        <dbReference type="EMBL" id="KAK7082376.1"/>
    </source>
</evidence>
<keyword evidence="3 9" id="KW-0812">Transmembrane</keyword>
<dbReference type="EMBL" id="JAXCGZ010004052">
    <property type="protein sequence ID" value="KAK7082376.1"/>
    <property type="molecule type" value="Genomic_DNA"/>
</dbReference>
<dbReference type="PANTHER" id="PTHR28607:SF4">
    <property type="entry name" value="TRANSMEMBRANE PROTEIN"/>
    <property type="match status" value="1"/>
</dbReference>
<organism evidence="10 11">
    <name type="scientific">Halocaridina rubra</name>
    <name type="common">Hawaiian red shrimp</name>
    <dbReference type="NCBI Taxonomy" id="373956"/>
    <lineage>
        <taxon>Eukaryota</taxon>
        <taxon>Metazoa</taxon>
        <taxon>Ecdysozoa</taxon>
        <taxon>Arthropoda</taxon>
        <taxon>Crustacea</taxon>
        <taxon>Multicrustacea</taxon>
        <taxon>Malacostraca</taxon>
        <taxon>Eumalacostraca</taxon>
        <taxon>Eucarida</taxon>
        <taxon>Decapoda</taxon>
        <taxon>Pleocyemata</taxon>
        <taxon>Caridea</taxon>
        <taxon>Atyoidea</taxon>
        <taxon>Atyidae</taxon>
        <taxon>Halocaridina</taxon>
    </lineage>
</organism>
<protein>
    <submittedName>
        <fullName evidence="10">Uncharacterized protein</fullName>
    </submittedName>
</protein>
<comment type="subcellular location">
    <subcellularLocation>
        <location evidence="1">Membrane</location>
        <topology evidence="1">Single-pass type I membrane protein</topology>
    </subcellularLocation>
</comment>
<dbReference type="Pfam" id="PF06679">
    <property type="entry name" value="DUF1180"/>
    <property type="match status" value="1"/>
</dbReference>
<sequence length="240" mass="26432">MACGTLQWWTLSEGKILRLAAWCLGVYLTLVVVIDSSYGEEVFLDTGSSHSLKLHSYLKDPLANLIKDIRVERLPERVFVKRQVAVSGSATPPSPKMAVSSEASQGKVETSMQDKNKPPLAGLNQAQKSLVQNETAKVAATEGAKTADSSVAMNGDDEEMGLGPKGLSPDALFRLFYVFVGVGVIILIYILIKLLRLRRRRALRKYRVLAHTDDQEMFPLAADDGEDEEIFNAADHQTQK</sequence>
<evidence type="ECO:0000256" key="4">
    <source>
        <dbReference type="ARBA" id="ARBA00022729"/>
    </source>
</evidence>
<gene>
    <name evidence="10" type="ORF">SK128_007078</name>
</gene>
<accession>A0AAN8XGC8</accession>
<dbReference type="PANTHER" id="PTHR28607">
    <property type="entry name" value="EXPRESSED PROTEIN"/>
    <property type="match status" value="1"/>
</dbReference>
<dbReference type="GO" id="GO:0016020">
    <property type="term" value="C:membrane"/>
    <property type="evidence" value="ECO:0007669"/>
    <property type="project" value="UniProtKB-SubCell"/>
</dbReference>
<feature type="region of interest" description="Disordered" evidence="8">
    <location>
        <begin position="88"/>
        <end position="121"/>
    </location>
</feature>
<dbReference type="InterPro" id="IPR009565">
    <property type="entry name" value="FAM174-like"/>
</dbReference>
<keyword evidence="5 9" id="KW-1133">Transmembrane helix</keyword>
<evidence type="ECO:0000256" key="5">
    <source>
        <dbReference type="ARBA" id="ARBA00022989"/>
    </source>
</evidence>
<name>A0AAN8XGC8_HALRR</name>
<keyword evidence="11" id="KW-1185">Reference proteome</keyword>
<evidence type="ECO:0000256" key="9">
    <source>
        <dbReference type="SAM" id="Phobius"/>
    </source>
</evidence>
<keyword evidence="6 9" id="KW-0472">Membrane</keyword>
<comment type="caution">
    <text evidence="10">The sequence shown here is derived from an EMBL/GenBank/DDBJ whole genome shotgun (WGS) entry which is preliminary data.</text>
</comment>
<reference evidence="10 11" key="1">
    <citation type="submission" date="2023-11" db="EMBL/GenBank/DDBJ databases">
        <title>Halocaridina rubra genome assembly.</title>
        <authorList>
            <person name="Smith C."/>
        </authorList>
    </citation>
    <scope>NUCLEOTIDE SEQUENCE [LARGE SCALE GENOMIC DNA]</scope>
    <source>
        <strain evidence="10">EP-1</strain>
        <tissue evidence="10">Whole</tissue>
    </source>
</reference>
<evidence type="ECO:0000256" key="7">
    <source>
        <dbReference type="ARBA" id="ARBA00023180"/>
    </source>
</evidence>
<evidence type="ECO:0000256" key="3">
    <source>
        <dbReference type="ARBA" id="ARBA00022692"/>
    </source>
</evidence>